<evidence type="ECO:0008006" key="5">
    <source>
        <dbReference type="Google" id="ProtNLM"/>
    </source>
</evidence>
<dbReference type="EMBL" id="JBHRSZ010000001">
    <property type="protein sequence ID" value="MFC3149560.1"/>
    <property type="molecule type" value="Genomic_DNA"/>
</dbReference>
<keyword evidence="4" id="KW-1185">Reference proteome</keyword>
<evidence type="ECO:0000313" key="3">
    <source>
        <dbReference type="EMBL" id="MFC3149560.1"/>
    </source>
</evidence>
<evidence type="ECO:0000256" key="2">
    <source>
        <dbReference type="SAM" id="SignalP"/>
    </source>
</evidence>
<feature type="chain" id="PRO_5046084310" description="DUF3857 domain-containing protein" evidence="2">
    <location>
        <begin position="26"/>
        <end position="623"/>
    </location>
</feature>
<accession>A0ABV7HAZ4</accession>
<proteinExistence type="predicted"/>
<dbReference type="Proteomes" id="UP001595476">
    <property type="component" value="Unassembled WGS sequence"/>
</dbReference>
<feature type="compositionally biased region" description="Basic and acidic residues" evidence="1">
    <location>
        <begin position="128"/>
        <end position="146"/>
    </location>
</feature>
<feature type="compositionally biased region" description="Low complexity" evidence="1">
    <location>
        <begin position="172"/>
        <end position="193"/>
    </location>
</feature>
<feature type="region of interest" description="Disordered" evidence="1">
    <location>
        <begin position="224"/>
        <end position="251"/>
    </location>
</feature>
<sequence length="623" mass="70464">MKHVNMVALLAVLPLAIGIASSPQASSYPDDFLKWKEQTMSSYQAYKDERDKAFTDFLKKQWKEVDTQEGEVRDIKPKPVDMPVAKPKPVVVDDLPVVTIPKKIEPVLPKPDLPIASIPKPTTPIIDVKPDFDMPRGDRPRGDKPPVDIPTFEKPPFSEPDFDQITKTDPIFDQPQFNQPQLDQPQFDQPTPDTDFKPDRPIVEKPIIEKPAPIKIEPPKEIKLPEVKPKDPTPAPIVDDTPRIPPLALPVEPKAPSYTGKKYRFDFFGRKTTIIADKKLAKAIDRNYGAKAISKGWSDLSLSDYEPVLEQLNTTAKQYNLGDWGKVQLAFAFSKAMHPSNINAQSFTSWFLLVKQDYQARLAYNKQGVYLLVPAQQSLYEVTFFTFSGKRFYAVSPDGKPRDLGRVFTYDGEYPRAVTPVNMKDPLAFSDEKHYQRKDFKFKYDRQEYRLSLNVNPTRVNYLASYPQMDIDQYFISPVDTVTANDALDLFRPMLEGKSELEAVNLLLRFVQTGFEYQTDDQQFGFENYLFAEETLTMPASDCEDRSVLFAWLVRELLGLEVVGLDYPGHIAAAVAFSKPVSGDSIAFNGKKFTVTDPTYINATAGMTMPEVAGHQPKVVAIQ</sequence>
<dbReference type="Gene3D" id="3.10.620.30">
    <property type="match status" value="1"/>
</dbReference>
<comment type="caution">
    <text evidence="3">The sequence shown here is derived from an EMBL/GenBank/DDBJ whole genome shotgun (WGS) entry which is preliminary data.</text>
</comment>
<feature type="region of interest" description="Disordered" evidence="1">
    <location>
        <begin position="118"/>
        <end position="199"/>
    </location>
</feature>
<reference evidence="4" key="1">
    <citation type="journal article" date="2019" name="Int. J. Syst. Evol. Microbiol.">
        <title>The Global Catalogue of Microorganisms (GCM) 10K type strain sequencing project: providing services to taxonomists for standard genome sequencing and annotation.</title>
        <authorList>
            <consortium name="The Broad Institute Genomics Platform"/>
            <consortium name="The Broad Institute Genome Sequencing Center for Infectious Disease"/>
            <person name="Wu L."/>
            <person name="Ma J."/>
        </authorList>
    </citation>
    <scope>NUCLEOTIDE SEQUENCE [LARGE SCALE GENOMIC DNA]</scope>
    <source>
        <strain evidence="4">KCTC 52438</strain>
    </source>
</reference>
<organism evidence="3 4">
    <name type="scientific">Litoribrevibacter euphylliae</name>
    <dbReference type="NCBI Taxonomy" id="1834034"/>
    <lineage>
        <taxon>Bacteria</taxon>
        <taxon>Pseudomonadati</taxon>
        <taxon>Pseudomonadota</taxon>
        <taxon>Gammaproteobacteria</taxon>
        <taxon>Oceanospirillales</taxon>
        <taxon>Oceanospirillaceae</taxon>
        <taxon>Litoribrevibacter</taxon>
    </lineage>
</organism>
<feature type="signal peptide" evidence="2">
    <location>
        <begin position="1"/>
        <end position="25"/>
    </location>
</feature>
<name>A0ABV7HAZ4_9GAMM</name>
<evidence type="ECO:0000256" key="1">
    <source>
        <dbReference type="SAM" id="MobiDB-lite"/>
    </source>
</evidence>
<gene>
    <name evidence="3" type="ORF">ACFOEK_00815</name>
</gene>
<evidence type="ECO:0000313" key="4">
    <source>
        <dbReference type="Proteomes" id="UP001595476"/>
    </source>
</evidence>
<protein>
    <recommendedName>
        <fullName evidence="5">DUF3857 domain-containing protein</fullName>
    </recommendedName>
</protein>
<keyword evidence="2" id="KW-0732">Signal</keyword>
<dbReference type="RefSeq" id="WP_386714721.1">
    <property type="nucleotide sequence ID" value="NZ_JBHRSZ010000001.1"/>
</dbReference>